<proteinExistence type="inferred from homology"/>
<feature type="domain" description="Large ribosomal subunit protein mL46 N-terminal" evidence="8">
    <location>
        <begin position="78"/>
        <end position="211"/>
    </location>
</feature>
<dbReference type="InterPro" id="IPR040008">
    <property type="entry name" value="Ribosomal_mL46"/>
</dbReference>
<evidence type="ECO:0000256" key="5">
    <source>
        <dbReference type="ARBA" id="ARBA00023128"/>
    </source>
</evidence>
<sequence length="352" mass="39388">MTASSRGSKAAASLIRSSRHPRVCSDCIKSISQTASLARSRPYSAAAAALKTDTQTITQPEIKQAPPVSSTSSEYITQAGIILSRPPILTRPQTAFEKAFFFYQKRLNERLALPFTRYFYFKKDTPADIDWKLKAKDRGGVAAKEIGDYQAYGAESWNDELLVGDEKSDPRSIREALLKDSEMRTIEGQKASEVVEGIKVEKPLSRVTEADRARDVKRLDRALDRTLYLAVKREDGKWGFPASSLIGRENLHQAAERVLVQTAGMNMNTWIVGHAPISHFIAHPWFDKDDSSKVKAPGQKTFFMKGRIMAGQADLKGNALGVKDFRWLTKQELAKVFHSNYYAQVKNALQDN</sequence>
<dbReference type="GO" id="GO:0003735">
    <property type="term" value="F:structural constituent of ribosome"/>
    <property type="evidence" value="ECO:0007669"/>
    <property type="project" value="InterPro"/>
</dbReference>
<evidence type="ECO:0000256" key="4">
    <source>
        <dbReference type="ARBA" id="ARBA00022980"/>
    </source>
</evidence>
<dbReference type="EMBL" id="PDLN01000015">
    <property type="protein sequence ID" value="RDW65248.1"/>
    <property type="molecule type" value="Genomic_DNA"/>
</dbReference>
<dbReference type="SUPFAM" id="SSF55811">
    <property type="entry name" value="Nudix"/>
    <property type="match status" value="1"/>
</dbReference>
<dbReference type="GO" id="GO:0005762">
    <property type="term" value="C:mitochondrial large ribosomal subunit"/>
    <property type="evidence" value="ECO:0007669"/>
    <property type="project" value="TreeGrafter"/>
</dbReference>
<evidence type="ECO:0000256" key="2">
    <source>
        <dbReference type="ARBA" id="ARBA00009070"/>
    </source>
</evidence>
<evidence type="ECO:0000259" key="8">
    <source>
        <dbReference type="Pfam" id="PF11788"/>
    </source>
</evidence>
<dbReference type="AlphaFoldDB" id="A0A3D8QU86"/>
<comment type="subcellular location">
    <subcellularLocation>
        <location evidence="1">Mitochondrion</location>
    </subcellularLocation>
</comment>
<dbReference type="GO" id="GO:0005743">
    <property type="term" value="C:mitochondrial inner membrane"/>
    <property type="evidence" value="ECO:0007669"/>
    <property type="project" value="UniProtKB-ARBA"/>
</dbReference>
<dbReference type="InterPro" id="IPR015797">
    <property type="entry name" value="NUDIX_hydrolase-like_dom_sf"/>
</dbReference>
<accession>A0A3D8QU86</accession>
<dbReference type="InterPro" id="IPR021757">
    <property type="entry name" value="Ribosomal_mL46_N"/>
</dbReference>
<protein>
    <recommendedName>
        <fullName evidence="7">Large ribosomal subunit protein mL46</fullName>
    </recommendedName>
</protein>
<evidence type="ECO:0000256" key="1">
    <source>
        <dbReference type="ARBA" id="ARBA00004173"/>
    </source>
</evidence>
<evidence type="ECO:0000313" key="10">
    <source>
        <dbReference type="Proteomes" id="UP000256328"/>
    </source>
</evidence>
<comment type="similarity">
    <text evidence="2">Belongs to the mitochondrion-specific ribosomal protein mL46 family.</text>
</comment>
<evidence type="ECO:0000313" key="9">
    <source>
        <dbReference type="EMBL" id="RDW65248.1"/>
    </source>
</evidence>
<dbReference type="Pfam" id="PF11788">
    <property type="entry name" value="MRP-L46"/>
    <property type="match status" value="1"/>
</dbReference>
<organism evidence="9 10">
    <name type="scientific">Coleophoma crateriformis</name>
    <dbReference type="NCBI Taxonomy" id="565419"/>
    <lineage>
        <taxon>Eukaryota</taxon>
        <taxon>Fungi</taxon>
        <taxon>Dikarya</taxon>
        <taxon>Ascomycota</taxon>
        <taxon>Pezizomycotina</taxon>
        <taxon>Leotiomycetes</taxon>
        <taxon>Helotiales</taxon>
        <taxon>Dermateaceae</taxon>
        <taxon>Coleophoma</taxon>
    </lineage>
</organism>
<dbReference type="CDD" id="cd04661">
    <property type="entry name" value="NUDIX_MRP_L46"/>
    <property type="match status" value="1"/>
</dbReference>
<evidence type="ECO:0000256" key="3">
    <source>
        <dbReference type="ARBA" id="ARBA00022946"/>
    </source>
</evidence>
<name>A0A3D8QU86_9HELO</name>
<dbReference type="InterPro" id="IPR033650">
    <property type="entry name" value="Ribosomal_mL46_NUDIX"/>
</dbReference>
<gene>
    <name evidence="9" type="ORF">BP5796_09940</name>
</gene>
<evidence type="ECO:0000256" key="6">
    <source>
        <dbReference type="ARBA" id="ARBA00023274"/>
    </source>
</evidence>
<keyword evidence="3" id="KW-0809">Transit peptide</keyword>
<reference evidence="9 10" key="1">
    <citation type="journal article" date="2018" name="IMA Fungus">
        <title>IMA Genome-F 9: Draft genome sequence of Annulohypoxylon stygium, Aspergillus mulundensis, Berkeleyomyces basicola (syn. Thielaviopsis basicola), Ceratocystis smalleyi, two Cercospora beticola strains, Coleophoma cylindrospora, Fusarium fracticaudum, Phialophora cf. hyalina, and Morchella septimelata.</title>
        <authorList>
            <person name="Wingfield B.D."/>
            <person name="Bills G.F."/>
            <person name="Dong Y."/>
            <person name="Huang W."/>
            <person name="Nel W.J."/>
            <person name="Swalarsk-Parry B.S."/>
            <person name="Vaghefi N."/>
            <person name="Wilken P.M."/>
            <person name="An Z."/>
            <person name="de Beer Z.W."/>
            <person name="De Vos L."/>
            <person name="Chen L."/>
            <person name="Duong T.A."/>
            <person name="Gao Y."/>
            <person name="Hammerbacher A."/>
            <person name="Kikkert J.R."/>
            <person name="Li Y."/>
            <person name="Li H."/>
            <person name="Li K."/>
            <person name="Li Q."/>
            <person name="Liu X."/>
            <person name="Ma X."/>
            <person name="Naidoo K."/>
            <person name="Pethybridge S.J."/>
            <person name="Sun J."/>
            <person name="Steenkamp E.T."/>
            <person name="van der Nest M.A."/>
            <person name="van Wyk S."/>
            <person name="Wingfield M.J."/>
            <person name="Xiong C."/>
            <person name="Yue Q."/>
            <person name="Zhang X."/>
        </authorList>
    </citation>
    <scope>NUCLEOTIDE SEQUENCE [LARGE SCALE GENOMIC DNA]</scope>
    <source>
        <strain evidence="9 10">BP5796</strain>
    </source>
</reference>
<keyword evidence="6" id="KW-0687">Ribonucleoprotein</keyword>
<dbReference type="PANTHER" id="PTHR13124:SF12">
    <property type="entry name" value="LARGE RIBOSOMAL SUBUNIT PROTEIN ML46"/>
    <property type="match status" value="1"/>
</dbReference>
<keyword evidence="5" id="KW-0496">Mitochondrion</keyword>
<dbReference type="OrthoDB" id="414075at2759"/>
<keyword evidence="10" id="KW-1185">Reference proteome</keyword>
<comment type="caution">
    <text evidence="9">The sequence shown here is derived from an EMBL/GenBank/DDBJ whole genome shotgun (WGS) entry which is preliminary data.</text>
</comment>
<dbReference type="Gene3D" id="3.90.79.10">
    <property type="entry name" value="Nucleoside Triphosphate Pyrophosphohydrolase"/>
    <property type="match status" value="1"/>
</dbReference>
<dbReference type="Proteomes" id="UP000256328">
    <property type="component" value="Unassembled WGS sequence"/>
</dbReference>
<dbReference type="FunFam" id="3.90.79.10:FF:000018">
    <property type="entry name" value="39S ribosomal protein L46, mitochondrial"/>
    <property type="match status" value="1"/>
</dbReference>
<evidence type="ECO:0000256" key="7">
    <source>
        <dbReference type="ARBA" id="ARBA00035190"/>
    </source>
</evidence>
<dbReference type="PANTHER" id="PTHR13124">
    <property type="entry name" value="39S RIBOSOMAL PROTEIN L46, MITOCHONDRIAL PRECURSOR-RELATED"/>
    <property type="match status" value="1"/>
</dbReference>
<keyword evidence="4" id="KW-0689">Ribosomal protein</keyword>